<gene>
    <name evidence="4" type="ORF">BSL78_13138</name>
</gene>
<keyword evidence="4" id="KW-0418">Kinase</keyword>
<keyword evidence="5" id="KW-1185">Reference proteome</keyword>
<dbReference type="SMART" id="SM00952">
    <property type="entry name" value="RAP"/>
    <property type="match status" value="1"/>
</dbReference>
<dbReference type="GO" id="GO:0000963">
    <property type="term" value="P:mitochondrial RNA processing"/>
    <property type="evidence" value="ECO:0007669"/>
    <property type="project" value="TreeGrafter"/>
</dbReference>
<dbReference type="Pfam" id="PF08373">
    <property type="entry name" value="RAP"/>
    <property type="match status" value="1"/>
</dbReference>
<comment type="caution">
    <text evidence="4">The sequence shown here is derived from an EMBL/GenBank/DDBJ whole genome shotgun (WGS) entry which is preliminary data.</text>
</comment>
<protein>
    <submittedName>
        <fullName evidence="4">Putative FAST kinase domain-containing protein 5 isoform X1</fullName>
    </submittedName>
</protein>
<keyword evidence="2" id="KW-0496">Mitochondrion</keyword>
<dbReference type="InterPro" id="IPR013584">
    <property type="entry name" value="RAP"/>
</dbReference>
<keyword evidence="4" id="KW-0808">Transferase</keyword>
<dbReference type="AlphaFoldDB" id="A0A2G8KPP9"/>
<evidence type="ECO:0000313" key="4">
    <source>
        <dbReference type="EMBL" id="PIK49986.1"/>
    </source>
</evidence>
<dbReference type="GO" id="GO:0044528">
    <property type="term" value="P:regulation of mitochondrial mRNA stability"/>
    <property type="evidence" value="ECO:0007669"/>
    <property type="project" value="InterPro"/>
</dbReference>
<proteinExistence type="predicted"/>
<sequence>MMRQNILKQSLNIWRSHHIRSSGLANGSSNFPNHLLQKSLTCSIPASFTNSFYASQSRSLETDFNSLLTNIKLKERFFGKKEVGDIQVEFNPDVEKRLGWKKRIFLQKEVYANCSFGRSRTRWDEREDDEDGFSEDDIHDDNPGRLPMFNNKIKQTFKESQKLKSHLKTINFDDLSDQILFRVLDDTLGNRLVPDSATLRQLRRYCQSKFAVWKSDNVLKVCDWWHLMGKFDNVTFEMALRELSGRDDLRLHHLVQVFYFVSLHKDVQKDVVSNFVSQTETVIENLSMSELTIICEGFLKCRQRIESKPLAEKVMSRIHSIATEPGSEYDLVTLLRFLSRSYKRDHGTLQEVAAELQPSLSSINFIAVPHIAAAFAKLRCFHRGLYNPFLKDVSCLRDVQKEPMRVKDIWMLLWAFGRVNYSPPDSADLFDGLVEQLTKNEKSFLRYPMQQIRSLIALCFLDIYPLELINRTFDRTFLKACEDYNFDDIYKQLVILDNSVRIEDLSTREQVTTGVQKKKPFLPHGTNLFIPEQRSETKFILETLTRVVGGREYLKTSPILPHIEPRRIRHQNSREQFSRFELMKNRWFSFADVQVDLSGDGIPEMSVDEHRLSLPQTLDDSSQRCAILIQLQNNYRLTPRKLLGVHVMKKRQLMRLGYKVAEIPYYEWRPLMQHSEKKRMTYIKRKLKEATRTAITRED</sequence>
<dbReference type="GO" id="GO:0005759">
    <property type="term" value="C:mitochondrial matrix"/>
    <property type="evidence" value="ECO:0007669"/>
    <property type="project" value="TreeGrafter"/>
</dbReference>
<dbReference type="InterPro" id="IPR010622">
    <property type="entry name" value="FAST_Leu-rich"/>
</dbReference>
<reference evidence="4 5" key="1">
    <citation type="journal article" date="2017" name="PLoS Biol.">
        <title>The sea cucumber genome provides insights into morphological evolution and visceral regeneration.</title>
        <authorList>
            <person name="Zhang X."/>
            <person name="Sun L."/>
            <person name="Yuan J."/>
            <person name="Sun Y."/>
            <person name="Gao Y."/>
            <person name="Zhang L."/>
            <person name="Li S."/>
            <person name="Dai H."/>
            <person name="Hamel J.F."/>
            <person name="Liu C."/>
            <person name="Yu Y."/>
            <person name="Liu S."/>
            <person name="Lin W."/>
            <person name="Guo K."/>
            <person name="Jin S."/>
            <person name="Xu P."/>
            <person name="Storey K.B."/>
            <person name="Huan P."/>
            <person name="Zhang T."/>
            <person name="Zhou Y."/>
            <person name="Zhang J."/>
            <person name="Lin C."/>
            <person name="Li X."/>
            <person name="Xing L."/>
            <person name="Huo D."/>
            <person name="Sun M."/>
            <person name="Wang L."/>
            <person name="Mercier A."/>
            <person name="Li F."/>
            <person name="Yang H."/>
            <person name="Xiang J."/>
        </authorList>
    </citation>
    <scope>NUCLEOTIDE SEQUENCE [LARGE SCALE GENOMIC DNA]</scope>
    <source>
        <strain evidence="4">Shaxun</strain>
        <tissue evidence="4">Muscle</tissue>
    </source>
</reference>
<dbReference type="GO" id="GO:0016301">
    <property type="term" value="F:kinase activity"/>
    <property type="evidence" value="ECO:0007669"/>
    <property type="project" value="UniProtKB-KW"/>
</dbReference>
<evidence type="ECO:0000256" key="1">
    <source>
        <dbReference type="ARBA" id="ARBA00004173"/>
    </source>
</evidence>
<feature type="domain" description="RAP" evidence="3">
    <location>
        <begin position="625"/>
        <end position="685"/>
    </location>
</feature>
<dbReference type="PANTHER" id="PTHR21228:SF40">
    <property type="entry name" value="LD45607P"/>
    <property type="match status" value="1"/>
</dbReference>
<dbReference type="PANTHER" id="PTHR21228">
    <property type="entry name" value="FAST LEU-RICH DOMAIN-CONTAINING"/>
    <property type="match status" value="1"/>
</dbReference>
<organism evidence="4 5">
    <name type="scientific">Stichopus japonicus</name>
    <name type="common">Sea cucumber</name>
    <dbReference type="NCBI Taxonomy" id="307972"/>
    <lineage>
        <taxon>Eukaryota</taxon>
        <taxon>Metazoa</taxon>
        <taxon>Echinodermata</taxon>
        <taxon>Eleutherozoa</taxon>
        <taxon>Echinozoa</taxon>
        <taxon>Holothuroidea</taxon>
        <taxon>Aspidochirotacea</taxon>
        <taxon>Aspidochirotida</taxon>
        <taxon>Stichopodidae</taxon>
        <taxon>Apostichopus</taxon>
    </lineage>
</organism>
<evidence type="ECO:0000259" key="3">
    <source>
        <dbReference type="PROSITE" id="PS51286"/>
    </source>
</evidence>
<dbReference type="PROSITE" id="PS51286">
    <property type="entry name" value="RAP"/>
    <property type="match status" value="1"/>
</dbReference>
<dbReference type="GO" id="GO:0035770">
    <property type="term" value="C:ribonucleoprotein granule"/>
    <property type="evidence" value="ECO:0007669"/>
    <property type="project" value="TreeGrafter"/>
</dbReference>
<comment type="subcellular location">
    <subcellularLocation>
        <location evidence="1">Mitochondrion</location>
    </subcellularLocation>
</comment>
<evidence type="ECO:0000256" key="2">
    <source>
        <dbReference type="ARBA" id="ARBA00023128"/>
    </source>
</evidence>
<evidence type="ECO:0000313" key="5">
    <source>
        <dbReference type="Proteomes" id="UP000230750"/>
    </source>
</evidence>
<dbReference type="OrthoDB" id="10064757at2759"/>
<accession>A0A2G8KPP9</accession>
<dbReference type="GO" id="GO:0003723">
    <property type="term" value="F:RNA binding"/>
    <property type="evidence" value="ECO:0007669"/>
    <property type="project" value="TreeGrafter"/>
</dbReference>
<dbReference type="InterPro" id="IPR050870">
    <property type="entry name" value="FAST_kinase"/>
</dbReference>
<name>A0A2G8KPP9_STIJA</name>
<dbReference type="Pfam" id="PF06743">
    <property type="entry name" value="FAST_1"/>
    <property type="match status" value="1"/>
</dbReference>
<dbReference type="Proteomes" id="UP000230750">
    <property type="component" value="Unassembled WGS sequence"/>
</dbReference>
<dbReference type="EMBL" id="MRZV01000439">
    <property type="protein sequence ID" value="PIK49986.1"/>
    <property type="molecule type" value="Genomic_DNA"/>
</dbReference>